<keyword evidence="8" id="KW-1185">Reference proteome</keyword>
<feature type="compositionally biased region" description="Basic and acidic residues" evidence="6">
    <location>
        <begin position="546"/>
        <end position="556"/>
    </location>
</feature>
<feature type="compositionally biased region" description="Polar residues" evidence="6">
    <location>
        <begin position="536"/>
        <end position="545"/>
    </location>
</feature>
<proteinExistence type="inferred from homology"/>
<accession>A0ABN7NPP3</accession>
<evidence type="ECO:0000256" key="6">
    <source>
        <dbReference type="SAM" id="MobiDB-lite"/>
    </source>
</evidence>
<organism evidence="7 8">
    <name type="scientific">Timema podura</name>
    <name type="common">Walking stick</name>
    <dbReference type="NCBI Taxonomy" id="61482"/>
    <lineage>
        <taxon>Eukaryota</taxon>
        <taxon>Metazoa</taxon>
        <taxon>Ecdysozoa</taxon>
        <taxon>Arthropoda</taxon>
        <taxon>Hexapoda</taxon>
        <taxon>Insecta</taxon>
        <taxon>Pterygota</taxon>
        <taxon>Neoptera</taxon>
        <taxon>Polyneoptera</taxon>
        <taxon>Phasmatodea</taxon>
        <taxon>Timematodea</taxon>
        <taxon>Timematoidea</taxon>
        <taxon>Timematidae</taxon>
        <taxon>Timema</taxon>
    </lineage>
</organism>
<sequence length="662" mass="76601">MHQVPLQEVTPAPDVMDCPGMSVKVVMRRLERERDIARSDVERLQEERDALRERLRLVSGTQVAEHARMEKTYLECETRVHKLEVERRELMTCQGSRRATITHLEEQCETLRDQLRTAQAELSQQIALCSQIKTLQDQTDRALAESQGQQTQIEMQLNNAQERIRDLERDRAVLDREVASLKNERIVMRGSLAQVEQEKVNLIVSSDKLTERVAMLEQELKAKDNQLLTMEDALMQSQTKLDLAVQDSCAKEEGIRNHEREINSLNQDMEVLEKARDNITLEVRRLERELSDVTKELQEKADDLETAQKGIDNMKVRIRILANDNTRLYSELLSKEERAIDIISDMRRIRNRFNDLTNKHHSLQANMDEAFTQLNSYQELVADMEQQLRAKDALLREYEGQKTELNEQVDRLEQQLQQYTDKNRRTDADLMTLRHNNNTLDAHREGLVTQVADLEANKRKLESDMRRLLDEQEKLKNQVTKDKSTIDSLEQMVVASRREAMECKLAKKDLQIEVERLSNKEYEFNEKINKDINEMQRYSSQSTESSHPDIEHRKNISTDQQRATISQSEPSNAHDISKYSVDPPHPIALPSVQPVGIAPSAPPPSLLSKEPTQGMHSNVSRRSREWPPSVRGREFGSSLPREPASGYTFTWQKRGLGGKFKE</sequence>
<feature type="compositionally biased region" description="Polar residues" evidence="6">
    <location>
        <begin position="610"/>
        <end position="620"/>
    </location>
</feature>
<feature type="coiled-coil region" evidence="5">
    <location>
        <begin position="101"/>
        <end position="307"/>
    </location>
</feature>
<evidence type="ECO:0000256" key="3">
    <source>
        <dbReference type="ARBA" id="ARBA00023212"/>
    </source>
</evidence>
<dbReference type="EMBL" id="CAJPIN010002403">
    <property type="protein sequence ID" value="CAG2055382.1"/>
    <property type="molecule type" value="Genomic_DNA"/>
</dbReference>
<protein>
    <submittedName>
        <fullName evidence="7">Uncharacterized protein</fullName>
    </submittedName>
</protein>
<keyword evidence="3" id="KW-0206">Cytoskeleton</keyword>
<dbReference type="PANTHER" id="PTHR20544:SF0">
    <property type="entry name" value="NUCLEOPROTEIN TPR_MLP1 DOMAIN-CONTAINING PROTEIN"/>
    <property type="match status" value="1"/>
</dbReference>
<evidence type="ECO:0000256" key="1">
    <source>
        <dbReference type="ARBA" id="ARBA00004114"/>
    </source>
</evidence>
<name>A0ABN7NPP3_TIMPD</name>
<keyword evidence="5" id="KW-0175">Coiled coil</keyword>
<evidence type="ECO:0000313" key="7">
    <source>
        <dbReference type="EMBL" id="CAG2055382.1"/>
    </source>
</evidence>
<comment type="caution">
    <text evidence="7">The sequence shown here is derived from an EMBL/GenBank/DDBJ whole genome shotgun (WGS) entry which is preliminary data.</text>
</comment>
<evidence type="ECO:0000256" key="5">
    <source>
        <dbReference type="SAM" id="Coils"/>
    </source>
</evidence>
<evidence type="ECO:0000313" key="8">
    <source>
        <dbReference type="Proteomes" id="UP001153148"/>
    </source>
</evidence>
<feature type="coiled-coil region" evidence="5">
    <location>
        <begin position="27"/>
        <end position="61"/>
    </location>
</feature>
<dbReference type="InterPro" id="IPR051877">
    <property type="entry name" value="Centriole_BasalBody_StrucProt"/>
</dbReference>
<dbReference type="Gene3D" id="1.20.5.170">
    <property type="match status" value="1"/>
</dbReference>
<dbReference type="SUPFAM" id="SSF57997">
    <property type="entry name" value="Tropomyosin"/>
    <property type="match status" value="1"/>
</dbReference>
<comment type="similarity">
    <text evidence="4">Belongs to the CEP135/TSGA10 family.</text>
</comment>
<dbReference type="PANTHER" id="PTHR20544">
    <property type="entry name" value="CENTROSOMAL PROTEIN CEP135"/>
    <property type="match status" value="1"/>
</dbReference>
<feature type="compositionally biased region" description="Polar residues" evidence="6">
    <location>
        <begin position="557"/>
        <end position="571"/>
    </location>
</feature>
<reference evidence="7" key="1">
    <citation type="submission" date="2021-03" db="EMBL/GenBank/DDBJ databases">
        <authorList>
            <person name="Tran Van P."/>
        </authorList>
    </citation>
    <scope>NUCLEOTIDE SEQUENCE</scope>
</reference>
<keyword evidence="2" id="KW-0963">Cytoplasm</keyword>
<gene>
    <name evidence="7" type="ORF">TPAB3V08_LOCUS2386</name>
</gene>
<dbReference type="Proteomes" id="UP001153148">
    <property type="component" value="Unassembled WGS sequence"/>
</dbReference>
<evidence type="ECO:0000256" key="2">
    <source>
        <dbReference type="ARBA" id="ARBA00022490"/>
    </source>
</evidence>
<comment type="subcellular location">
    <subcellularLocation>
        <location evidence="1">Cytoplasm</location>
        <location evidence="1">Cytoskeleton</location>
        <location evidence="1">Microtubule organizing center</location>
        <location evidence="1">Centrosome</location>
        <location evidence="1">Centriole</location>
    </subcellularLocation>
</comment>
<feature type="region of interest" description="Disordered" evidence="6">
    <location>
        <begin position="536"/>
        <end position="662"/>
    </location>
</feature>
<evidence type="ECO:0000256" key="4">
    <source>
        <dbReference type="ARBA" id="ARBA00038123"/>
    </source>
</evidence>
<feature type="coiled-coil region" evidence="5">
    <location>
        <begin position="346"/>
        <end position="527"/>
    </location>
</feature>